<dbReference type="Proteomes" id="UP000198424">
    <property type="component" value="Unassembled WGS sequence"/>
</dbReference>
<organism evidence="7 9">
    <name type="scientific">Flavobacterium hydatis</name>
    <name type="common">Cytophaga aquatilis</name>
    <dbReference type="NCBI Taxonomy" id="991"/>
    <lineage>
        <taxon>Bacteria</taxon>
        <taxon>Pseudomonadati</taxon>
        <taxon>Bacteroidota</taxon>
        <taxon>Flavobacteriia</taxon>
        <taxon>Flavobacteriales</taxon>
        <taxon>Flavobacteriaceae</taxon>
        <taxon>Flavobacterium</taxon>
    </lineage>
</organism>
<dbReference type="Proteomes" id="UP000028712">
    <property type="component" value="Unassembled WGS sequence"/>
</dbReference>
<proteinExistence type="predicted"/>
<dbReference type="EMBL" id="MUGY01000008">
    <property type="protein sequence ID" value="OXA95133.1"/>
    <property type="molecule type" value="Genomic_DNA"/>
</dbReference>
<dbReference type="GO" id="GO:0016020">
    <property type="term" value="C:membrane"/>
    <property type="evidence" value="ECO:0007669"/>
    <property type="project" value="UniProtKB-SubCell"/>
</dbReference>
<reference evidence="8 10" key="2">
    <citation type="submission" date="2016-11" db="EMBL/GenBank/DDBJ databases">
        <title>Whole genomes of Flavobacteriaceae.</title>
        <authorList>
            <person name="Stine C."/>
            <person name="Li C."/>
            <person name="Tadesse D."/>
        </authorList>
    </citation>
    <scope>NUCLEOTIDE SEQUENCE [LARGE SCALE GENOMIC DNA]</scope>
    <source>
        <strain evidence="8 10">ATCC 29551</strain>
    </source>
</reference>
<keyword evidence="10" id="KW-1185">Reference proteome</keyword>
<reference evidence="7 9" key="1">
    <citation type="submission" date="2014-07" db="EMBL/GenBank/DDBJ databases">
        <title>Genome of Flavobacterium hydatis DSM 2063.</title>
        <authorList>
            <person name="Pipes S.E."/>
            <person name="Stropko S.J."/>
            <person name="Newman J.D."/>
        </authorList>
    </citation>
    <scope>NUCLEOTIDE SEQUENCE [LARGE SCALE GENOMIC DNA]</scope>
    <source>
        <strain evidence="7 9">DSM 2063</strain>
    </source>
</reference>
<feature type="domain" description="Methylamine utilisation protein MauE" evidence="6">
    <location>
        <begin position="9"/>
        <end position="135"/>
    </location>
</feature>
<evidence type="ECO:0000256" key="1">
    <source>
        <dbReference type="ARBA" id="ARBA00004141"/>
    </source>
</evidence>
<accession>A0A086AKT3</accession>
<dbReference type="STRING" id="991.IW20_08110"/>
<evidence type="ECO:0000256" key="4">
    <source>
        <dbReference type="ARBA" id="ARBA00023136"/>
    </source>
</evidence>
<feature type="transmembrane region" description="Helical" evidence="5">
    <location>
        <begin position="77"/>
        <end position="100"/>
    </location>
</feature>
<evidence type="ECO:0000259" key="6">
    <source>
        <dbReference type="Pfam" id="PF07291"/>
    </source>
</evidence>
<feature type="transmembrane region" description="Helical" evidence="5">
    <location>
        <begin position="7"/>
        <end position="28"/>
    </location>
</feature>
<dbReference type="EMBL" id="JPRM01000010">
    <property type="protein sequence ID" value="KFF17297.1"/>
    <property type="molecule type" value="Genomic_DNA"/>
</dbReference>
<evidence type="ECO:0000256" key="3">
    <source>
        <dbReference type="ARBA" id="ARBA00022989"/>
    </source>
</evidence>
<dbReference type="GO" id="GO:0030416">
    <property type="term" value="P:methylamine metabolic process"/>
    <property type="evidence" value="ECO:0007669"/>
    <property type="project" value="InterPro"/>
</dbReference>
<dbReference type="InterPro" id="IPR009908">
    <property type="entry name" value="Methylamine_util_MauE"/>
</dbReference>
<dbReference type="eggNOG" id="ENOG502Z9VN">
    <property type="taxonomic scope" value="Bacteria"/>
</dbReference>
<evidence type="ECO:0000256" key="2">
    <source>
        <dbReference type="ARBA" id="ARBA00022692"/>
    </source>
</evidence>
<evidence type="ECO:0000256" key="5">
    <source>
        <dbReference type="SAM" id="Phobius"/>
    </source>
</evidence>
<evidence type="ECO:0000313" key="7">
    <source>
        <dbReference type="EMBL" id="KFF17297.1"/>
    </source>
</evidence>
<comment type="subcellular location">
    <subcellularLocation>
        <location evidence="1">Membrane</location>
        <topology evidence="1">Multi-pass membrane protein</topology>
    </subcellularLocation>
</comment>
<dbReference type="OrthoDB" id="673785at2"/>
<name>A0A086AKT3_FLAHY</name>
<keyword evidence="3 5" id="KW-1133">Transmembrane helix</keyword>
<dbReference type="Pfam" id="PF07291">
    <property type="entry name" value="MauE"/>
    <property type="match status" value="1"/>
</dbReference>
<sequence length="503" mass="57764">MKISASFKNAIVDIICLLYVLLFVYAAVSKLLDFENFRIQLGQSPMLSAYAGIISLLVPAIEIAIALALFYQRIRFWAILGAFTLMVMFTMYIIIILNFSSFVPCSCGGVLEKMGWTEHLIFNICFTIIALVGILLERENVHNKKNKKYNSPIIILLSCFIGGVSAVSLLYLLSENEIHRNNNFLRRYPPHPVTTIKGFNVKYNSYYIAGVDKDRIYLGNTTAPSHVFSIDTTLSNPETINIQLYNKNNTTFYAPQIRIHPPYFFLVDGNVPTIFRGYLSDWKAKKYWQGNHTFSQFEIISPSRFILSGLDKTRGQNVISYLDFSKGIPIIETSQLLEKKIDGVFDTDGMLRYNANLEKVVYVYYYRNEYLTSDTTLKLNYKGRTIDTITQSSIKLAYQDSGRIRTLAKRPVLVQQQSTVSGKYLFTKSNRLGKYESEEMLKDASIIDVYDVKKQSYEFSFYLYDYEGEKIKSFNVYGNILIGLSDHYLVLYRLQSLNFDIGN</sequence>
<dbReference type="RefSeq" id="WP_035620669.1">
    <property type="nucleotide sequence ID" value="NZ_JBEWQG010000003.1"/>
</dbReference>
<comment type="caution">
    <text evidence="7">The sequence shown here is derived from an EMBL/GenBank/DDBJ whole genome shotgun (WGS) entry which is preliminary data.</text>
</comment>
<feature type="transmembrane region" description="Helical" evidence="5">
    <location>
        <begin position="48"/>
        <end position="70"/>
    </location>
</feature>
<evidence type="ECO:0000313" key="8">
    <source>
        <dbReference type="EMBL" id="OXA95133.1"/>
    </source>
</evidence>
<keyword evidence="4 5" id="KW-0472">Membrane</keyword>
<evidence type="ECO:0000313" key="10">
    <source>
        <dbReference type="Proteomes" id="UP000198424"/>
    </source>
</evidence>
<feature type="transmembrane region" description="Helical" evidence="5">
    <location>
        <begin position="149"/>
        <end position="173"/>
    </location>
</feature>
<gene>
    <name evidence="8" type="ORF">B0A62_09525</name>
    <name evidence="7" type="ORF">IW20_08110</name>
</gene>
<evidence type="ECO:0000313" key="9">
    <source>
        <dbReference type="Proteomes" id="UP000028712"/>
    </source>
</evidence>
<protein>
    <recommendedName>
        <fullName evidence="6">Methylamine utilisation protein MauE domain-containing protein</fullName>
    </recommendedName>
</protein>
<keyword evidence="2 5" id="KW-0812">Transmembrane</keyword>
<feature type="transmembrane region" description="Helical" evidence="5">
    <location>
        <begin position="120"/>
        <end position="137"/>
    </location>
</feature>
<dbReference type="AlphaFoldDB" id="A0A086AKT3"/>